<protein>
    <recommendedName>
        <fullName evidence="3 4">Tyrosinase copper-binding domain-containing protein</fullName>
    </recommendedName>
</protein>
<name>A0A2S7YK00_BEABA</name>
<dbReference type="Pfam" id="PF00264">
    <property type="entry name" value="Tyrosinase"/>
    <property type="match status" value="1"/>
</dbReference>
<evidence type="ECO:0000313" key="5">
    <source>
        <dbReference type="EMBL" id="PQK16279.1"/>
    </source>
</evidence>
<feature type="signal peptide" evidence="2">
    <location>
        <begin position="1"/>
        <end position="24"/>
    </location>
</feature>
<feature type="chain" id="PRO_5015392327" description="Tyrosinase copper-binding domain-containing protein" evidence="2">
    <location>
        <begin position="25"/>
        <end position="550"/>
    </location>
</feature>
<dbReference type="PROSITE" id="PS00497">
    <property type="entry name" value="TYROSINASE_1"/>
    <property type="match status" value="1"/>
</dbReference>
<dbReference type="SUPFAM" id="SSF48056">
    <property type="entry name" value="Di-copper centre-containing domain"/>
    <property type="match status" value="1"/>
</dbReference>
<gene>
    <name evidence="5" type="ORF">BB8028_0006g06000</name>
</gene>
<dbReference type="PROSITE" id="PS00498">
    <property type="entry name" value="TYROSINASE_2"/>
    <property type="match status" value="1"/>
</dbReference>
<keyword evidence="1" id="KW-0479">Metal-binding</keyword>
<evidence type="ECO:0000256" key="1">
    <source>
        <dbReference type="ARBA" id="ARBA00022723"/>
    </source>
</evidence>
<dbReference type="GO" id="GO:0046872">
    <property type="term" value="F:metal ion binding"/>
    <property type="evidence" value="ECO:0007669"/>
    <property type="project" value="UniProtKB-KW"/>
</dbReference>
<feature type="domain" description="Tyrosinase copper-binding" evidence="4">
    <location>
        <begin position="297"/>
        <end position="308"/>
    </location>
</feature>
<dbReference type="OrthoDB" id="6132182at2759"/>
<evidence type="ECO:0000256" key="2">
    <source>
        <dbReference type="SAM" id="SignalP"/>
    </source>
</evidence>
<dbReference type="Gene3D" id="1.10.1280.10">
    <property type="entry name" value="Di-copper center containing domain from catechol oxidase"/>
    <property type="match status" value="1"/>
</dbReference>
<evidence type="ECO:0000259" key="4">
    <source>
        <dbReference type="PROSITE" id="PS00498"/>
    </source>
</evidence>
<sequence length="550" mass="61975">MLPDYQLFIAAGTLLLTQVTQTSASVIVTGPRVDPNAPSVPPRRSIVDFYATGGPQWDLYIQALGAMQAADATDPESYFQISGIHGKPFAEYDGTGPMNTSGWAGYCPHMEALFLPWHRPYVALFEQTLVSHARKIAVQYPEEHRSKYIEAADTLRSPFWDWATDRAVPQATVPQTLTINVSEDGRLEARIVENPLYTFKFPQAVLEGHFGEFDHEKRTQVYRCNQLFMSYPETANANIRAKNYKQSLYDSFTRSTDFRQFATMDSTGNSLEAIHGSIHWDAACQGQFLTVEFTGFDPLFMMHHTNVDRLWAYWQVMHPDQQLFSGEYLSKPRWGTPENTTITTKSPLQPFRRTETEFHTSETVQSIHDLGYSYPGLEFRSRNWDEMRAEVTRIINGLQPQLSSLGTRQANGEPDDGRVMSTRYFAHLTVELSQVERPCSIEVSMNGSYSGNLVLMSMPEFGVAHGEIPLDSVHNLLQGKSSSVVLDTLESWLDVEIMKIDGSTMALADVPSLGVQIEEVQVAAPRSDTELPQYSHSRIFGIRLGRKTTN</sequence>
<dbReference type="PRINTS" id="PR00092">
    <property type="entry name" value="TYROSINASE"/>
</dbReference>
<dbReference type="AlphaFoldDB" id="A0A2S7YK00"/>
<dbReference type="EMBL" id="JRHA01000006">
    <property type="protein sequence ID" value="PQK16279.1"/>
    <property type="molecule type" value="Genomic_DNA"/>
</dbReference>
<dbReference type="InterPro" id="IPR002227">
    <property type="entry name" value="Tyrosinase_Cu-bd"/>
</dbReference>
<dbReference type="GO" id="GO:0016491">
    <property type="term" value="F:oxidoreductase activity"/>
    <property type="evidence" value="ECO:0007669"/>
    <property type="project" value="InterPro"/>
</dbReference>
<organism evidence="5 6">
    <name type="scientific">Beauveria bassiana</name>
    <name type="common">White muscardine disease fungus</name>
    <name type="synonym">Tritirachium shiotae</name>
    <dbReference type="NCBI Taxonomy" id="176275"/>
    <lineage>
        <taxon>Eukaryota</taxon>
        <taxon>Fungi</taxon>
        <taxon>Dikarya</taxon>
        <taxon>Ascomycota</taxon>
        <taxon>Pezizomycotina</taxon>
        <taxon>Sordariomycetes</taxon>
        <taxon>Hypocreomycetidae</taxon>
        <taxon>Hypocreales</taxon>
        <taxon>Cordycipitaceae</taxon>
        <taxon>Beauveria</taxon>
    </lineage>
</organism>
<evidence type="ECO:0000259" key="3">
    <source>
        <dbReference type="PROSITE" id="PS00497"/>
    </source>
</evidence>
<comment type="caution">
    <text evidence="5">The sequence shown here is derived from an EMBL/GenBank/DDBJ whole genome shotgun (WGS) entry which is preliminary data.</text>
</comment>
<keyword evidence="2" id="KW-0732">Signal</keyword>
<feature type="domain" description="Tyrosinase copper-binding" evidence="3">
    <location>
        <begin position="109"/>
        <end position="126"/>
    </location>
</feature>
<dbReference type="Proteomes" id="UP000237441">
    <property type="component" value="Unassembled WGS sequence"/>
</dbReference>
<dbReference type="InterPro" id="IPR008922">
    <property type="entry name" value="Di-copper_centre_dom_sf"/>
</dbReference>
<dbReference type="PANTHER" id="PTHR11474:SF131">
    <property type="entry name" value="TYROSINASE COPPER-BINDING DOMAIN-CONTAINING PROTEIN"/>
    <property type="match status" value="1"/>
</dbReference>
<evidence type="ECO:0000313" key="6">
    <source>
        <dbReference type="Proteomes" id="UP000237441"/>
    </source>
</evidence>
<reference evidence="5 6" key="1">
    <citation type="submission" date="2016-07" db="EMBL/GenBank/DDBJ databases">
        <title>Comparative genomics of the entomopathogenic fungus Beauveria bassiana.</title>
        <authorList>
            <person name="Valero Jimenez C.A."/>
            <person name="Zwaan B.J."/>
            <person name="Van Kan J.A."/>
            <person name="Takken W."/>
            <person name="Debets A.J."/>
            <person name="Schoustra S.E."/>
            <person name="Koenraadt C.J."/>
        </authorList>
    </citation>
    <scope>NUCLEOTIDE SEQUENCE [LARGE SCALE GENOMIC DNA]</scope>
    <source>
        <strain evidence="5 6">ARSEF 8028</strain>
    </source>
</reference>
<dbReference type="PANTHER" id="PTHR11474">
    <property type="entry name" value="TYROSINASE FAMILY MEMBER"/>
    <property type="match status" value="1"/>
</dbReference>
<proteinExistence type="predicted"/>
<accession>A0A2S7YK00</accession>
<dbReference type="InterPro" id="IPR050316">
    <property type="entry name" value="Tyrosinase/Hemocyanin"/>
</dbReference>